<reference evidence="5" key="1">
    <citation type="submission" date="2016-10" db="EMBL/GenBank/DDBJ databases">
        <authorList>
            <person name="Varghese N."/>
            <person name="Submissions S."/>
        </authorList>
    </citation>
    <scope>NUCLEOTIDE SEQUENCE [LARGE SCALE GENOMIC DNA]</scope>
    <source>
        <strain evidence="5">CGMCC 4.3516</strain>
    </source>
</reference>
<dbReference type="Pfam" id="PF00486">
    <property type="entry name" value="Trans_reg_C"/>
    <property type="match status" value="1"/>
</dbReference>
<dbReference type="SMART" id="SM00421">
    <property type="entry name" value="HTH_LUXR"/>
    <property type="match status" value="1"/>
</dbReference>
<dbReference type="SMART" id="SM01043">
    <property type="entry name" value="BTAD"/>
    <property type="match status" value="1"/>
</dbReference>
<dbReference type="AlphaFoldDB" id="A0A1G7BLS8"/>
<dbReference type="SUPFAM" id="SSF52540">
    <property type="entry name" value="P-loop containing nucleoside triphosphate hydrolases"/>
    <property type="match status" value="1"/>
</dbReference>
<dbReference type="PROSITE" id="PS50043">
    <property type="entry name" value="HTH_LUXR_2"/>
    <property type="match status" value="1"/>
</dbReference>
<dbReference type="CDD" id="cd06170">
    <property type="entry name" value="LuxR_C_like"/>
    <property type="match status" value="1"/>
</dbReference>
<dbReference type="STRING" id="58114.SAMN05216270_11739"/>
<accession>A0A1G7BLS8</accession>
<dbReference type="Pfam" id="PF03704">
    <property type="entry name" value="BTAD"/>
    <property type="match status" value="1"/>
</dbReference>
<dbReference type="InterPro" id="IPR011990">
    <property type="entry name" value="TPR-like_helical_dom_sf"/>
</dbReference>
<dbReference type="RefSeq" id="WP_091039744.1">
    <property type="nucleotide sequence ID" value="NZ_FNAD01000017.1"/>
</dbReference>
<dbReference type="GO" id="GO:0000160">
    <property type="term" value="P:phosphorelay signal transduction system"/>
    <property type="evidence" value="ECO:0007669"/>
    <property type="project" value="InterPro"/>
</dbReference>
<evidence type="ECO:0000256" key="1">
    <source>
        <dbReference type="ARBA" id="ARBA00005820"/>
    </source>
</evidence>
<name>A0A1G7BLS8_9ACTN</name>
<dbReference type="Pfam" id="PF25872">
    <property type="entry name" value="HTH_77"/>
    <property type="match status" value="1"/>
</dbReference>
<evidence type="ECO:0000259" key="3">
    <source>
        <dbReference type="PROSITE" id="PS50043"/>
    </source>
</evidence>
<dbReference type="Pfam" id="PF13191">
    <property type="entry name" value="AAA_16"/>
    <property type="match status" value="1"/>
</dbReference>
<keyword evidence="5" id="KW-1185">Reference proteome</keyword>
<dbReference type="Gene3D" id="1.25.40.10">
    <property type="entry name" value="Tetratricopeptide repeat domain"/>
    <property type="match status" value="2"/>
</dbReference>
<evidence type="ECO:0000313" key="4">
    <source>
        <dbReference type="EMBL" id="SDE28054.1"/>
    </source>
</evidence>
<dbReference type="Gene3D" id="1.10.10.10">
    <property type="entry name" value="Winged helix-like DNA-binding domain superfamily/Winged helix DNA-binding domain"/>
    <property type="match status" value="2"/>
</dbReference>
<evidence type="ECO:0000256" key="2">
    <source>
        <dbReference type="ARBA" id="ARBA00023125"/>
    </source>
</evidence>
<dbReference type="InterPro" id="IPR000792">
    <property type="entry name" value="Tscrpt_reg_LuxR_C"/>
</dbReference>
<proteinExistence type="inferred from homology"/>
<dbReference type="SUPFAM" id="SSF48452">
    <property type="entry name" value="TPR-like"/>
    <property type="match status" value="2"/>
</dbReference>
<dbReference type="InterPro" id="IPR036388">
    <property type="entry name" value="WH-like_DNA-bd_sf"/>
</dbReference>
<keyword evidence="2" id="KW-0238">DNA-binding</keyword>
<gene>
    <name evidence="4" type="ORF">SAMN05216270_11739</name>
</gene>
<dbReference type="InterPro" id="IPR058852">
    <property type="entry name" value="HTH_77"/>
</dbReference>
<dbReference type="InterPro" id="IPR005158">
    <property type="entry name" value="BTAD"/>
</dbReference>
<dbReference type="PRINTS" id="PR00038">
    <property type="entry name" value="HTHLUXR"/>
</dbReference>
<dbReference type="InterPro" id="IPR027417">
    <property type="entry name" value="P-loop_NTPase"/>
</dbReference>
<feature type="domain" description="HTH luxR-type" evidence="3">
    <location>
        <begin position="939"/>
        <end position="1004"/>
    </location>
</feature>
<dbReference type="InterPro" id="IPR001867">
    <property type="entry name" value="OmpR/PhoB-type_DNA-bd"/>
</dbReference>
<dbReference type="InterPro" id="IPR016032">
    <property type="entry name" value="Sig_transdc_resp-reg_C-effctor"/>
</dbReference>
<protein>
    <submittedName>
        <fullName evidence="4">Predicted ATPase</fullName>
    </submittedName>
</protein>
<dbReference type="PROSITE" id="PS00622">
    <property type="entry name" value="HTH_LUXR_1"/>
    <property type="match status" value="1"/>
</dbReference>
<dbReference type="PANTHER" id="PTHR47691:SF3">
    <property type="entry name" value="HTH-TYPE TRANSCRIPTIONAL REGULATOR RV0890C-RELATED"/>
    <property type="match status" value="1"/>
</dbReference>
<dbReference type="SUPFAM" id="SSF46894">
    <property type="entry name" value="C-terminal effector domain of the bipartite response regulators"/>
    <property type="match status" value="2"/>
</dbReference>
<dbReference type="SMART" id="SM00862">
    <property type="entry name" value="Trans_reg_C"/>
    <property type="match status" value="1"/>
</dbReference>
<dbReference type="InterPro" id="IPR041664">
    <property type="entry name" value="AAA_16"/>
</dbReference>
<comment type="similarity">
    <text evidence="1">Belongs to the AfsR/DnrI/RedD regulatory family.</text>
</comment>
<dbReference type="Gene3D" id="3.40.50.300">
    <property type="entry name" value="P-loop containing nucleotide triphosphate hydrolases"/>
    <property type="match status" value="1"/>
</dbReference>
<dbReference type="Pfam" id="PF00196">
    <property type="entry name" value="GerE"/>
    <property type="match status" value="1"/>
</dbReference>
<dbReference type="GO" id="GO:0003677">
    <property type="term" value="F:DNA binding"/>
    <property type="evidence" value="ECO:0007669"/>
    <property type="project" value="UniProtKB-KW"/>
</dbReference>
<sequence>MEIRLVEVVVVEFRILGPLEVAVVGHPVVIRGRHHPRLLALLLDEANRVVPVGRLIEGLWEDGPPDTAIQQVQSVVSGLRRQLGPAADRVATVGRGYRITVADDELDVLRCKSKQCRAEDLFKAGELVAASAVMGEAIAEWRGPALAGLSGRFIEAAARRLDRYRLAMLEQHLRIDIQLGRYEGAVARLRPLTTEYPLHQRFAGQLMLALHRSGRSGEALTVYAELRAALANELGVDPDADLGDLHTAILKRDEDPSARMPRGAHVRGGTESLWPGARFNLTRFVGREAEIKAVARLLRDTRLVSLVGAPGAGKTRLAAEVATVAEGSFREGLRPVALAPVADAEDVTTAIAMAFGVRDDGDSRLEDSLVDALRATEVLILLDNCEHVTRRVAKLVSRILAEAPRVRVLTTSRVPLGIAGERLHRVPPLSREEAAELFTDRASMVTDLVLDDTGRAYIDQICARLDRLPLAIELAARQTRALSLRDLLVRLDTELLRVTIPDFGGPTQRTLAGTIAWSCRLLSAEQRRLFERLSVFAGYFDIRAVETVAGRDPLPLTDLTVLVDHSLLLADPAESGTLRYRMLEPIRQYAAALLDEHGDGDEVRRRHADHYLECSREAARGLMRVDGRRWSDELRRAEGNMLAAINWARHQCSDLALQLVTSMAAYWEQRGNVNEARGRVEALIDHGPSTHHARAEALLVLSQFGYRQGRYAEAMLHADEAVDLMCGLGDDDGVARGLRALSLAAGAGANTAAAIEAGERSVAIFQALGDRLAEAWSHTVLAFAYFSADDIDGGAESDAAALRLLETGAESPVLTYRIHIGLSYAAYRRHDTAGHRRHLAASIIALRQAGALDGDVEWMWSGLTLAHEEGRMASVLRLTGAARALVRRGYIPPRVVDGIWRRAVGAAENRVGPQAAERLLADGAAMAIEEAVTEATATPGTQAAPLSERELEVARLTGQGLNNAEIADRLFISRRTVETHQEHIREKLHLSSRYEVMAWALAEESV</sequence>
<dbReference type="CDD" id="cd15831">
    <property type="entry name" value="BTAD"/>
    <property type="match status" value="1"/>
</dbReference>
<dbReference type="EMBL" id="FNAD01000017">
    <property type="protein sequence ID" value="SDE28054.1"/>
    <property type="molecule type" value="Genomic_DNA"/>
</dbReference>
<evidence type="ECO:0000313" key="5">
    <source>
        <dbReference type="Proteomes" id="UP000198949"/>
    </source>
</evidence>
<dbReference type="OrthoDB" id="499349at2"/>
<organism evidence="4 5">
    <name type="scientific">Glycomyces harbinensis</name>
    <dbReference type="NCBI Taxonomy" id="58114"/>
    <lineage>
        <taxon>Bacteria</taxon>
        <taxon>Bacillati</taxon>
        <taxon>Actinomycetota</taxon>
        <taxon>Actinomycetes</taxon>
        <taxon>Glycomycetales</taxon>
        <taxon>Glycomycetaceae</taxon>
        <taxon>Glycomyces</taxon>
    </lineage>
</organism>
<dbReference type="Proteomes" id="UP000198949">
    <property type="component" value="Unassembled WGS sequence"/>
</dbReference>
<dbReference type="GO" id="GO:0006355">
    <property type="term" value="P:regulation of DNA-templated transcription"/>
    <property type="evidence" value="ECO:0007669"/>
    <property type="project" value="InterPro"/>
</dbReference>
<dbReference type="PANTHER" id="PTHR47691">
    <property type="entry name" value="REGULATOR-RELATED"/>
    <property type="match status" value="1"/>
</dbReference>